<accession>F7YXR7</accession>
<name>F7YXR7_9THEM</name>
<dbReference type="InterPro" id="IPR016047">
    <property type="entry name" value="M23ase_b-sheet_dom"/>
</dbReference>
<dbReference type="PATRIC" id="fig|688269.3.peg.647"/>
<gene>
    <name evidence="3" type="ORF">Theth_0624</name>
</gene>
<dbReference type="Pfam" id="PF01551">
    <property type="entry name" value="Peptidase_M23"/>
    <property type="match status" value="1"/>
</dbReference>
<dbReference type="KEGG" id="tta:Theth_0624"/>
<dbReference type="Gene3D" id="2.70.70.10">
    <property type="entry name" value="Glucose Permease (Domain IIA)"/>
    <property type="match status" value="1"/>
</dbReference>
<dbReference type="GO" id="GO:0004222">
    <property type="term" value="F:metalloendopeptidase activity"/>
    <property type="evidence" value="ECO:0007669"/>
    <property type="project" value="TreeGrafter"/>
</dbReference>
<keyword evidence="4" id="KW-1185">Reference proteome</keyword>
<proteinExistence type="predicted"/>
<organism evidence="3 4">
    <name type="scientific">Pseudothermotoga thermarum DSM 5069</name>
    <dbReference type="NCBI Taxonomy" id="688269"/>
    <lineage>
        <taxon>Bacteria</taxon>
        <taxon>Thermotogati</taxon>
        <taxon>Thermotogota</taxon>
        <taxon>Thermotogae</taxon>
        <taxon>Thermotogales</taxon>
        <taxon>Thermotogaceae</taxon>
        <taxon>Pseudothermotoga</taxon>
    </lineage>
</organism>
<dbReference type="EMBL" id="CP002351">
    <property type="protein sequence ID" value="AEH50711.1"/>
    <property type="molecule type" value="Genomic_DNA"/>
</dbReference>
<dbReference type="RefSeq" id="WP_013931934.1">
    <property type="nucleotide sequence ID" value="NC_015707.1"/>
</dbReference>
<sequence precursor="true">MKKIFLMGLLVVAVLSFGTSFFIYPVEIGPILTASFGEFRGTGNRGPHFHMGIDLSTNMRSGVPILAAADGWLVRVEIDEDDIYGNVIVLEHENGYRTLYAHLSDFSSKVQDIVRSVVNEFGKRRIVVEFPEKTIFFKVGEVIGFSGRTGEAAQPHCHFEVRSLDESVCYDPMDFLPLVIPSDARFEVRSLIIDGERYTYSPGRVYLFKGDIPKIAINAVTVSGRNVLGLKRIRLYFDGTLAYELDFSTIPWNEFNNVWAIYTRDSVSDGYTYSAWYKLYPELGSSLVKVNRFAEIARLPKQSRVKITLTDVWNRNFDVEFLVERR</sequence>
<dbReference type="CDD" id="cd12797">
    <property type="entry name" value="M23_peptidase"/>
    <property type="match status" value="1"/>
</dbReference>
<dbReference type="eggNOG" id="COG0739">
    <property type="taxonomic scope" value="Bacteria"/>
</dbReference>
<protein>
    <submittedName>
        <fullName evidence="3">Peptidase M23</fullName>
    </submittedName>
</protein>
<evidence type="ECO:0000259" key="2">
    <source>
        <dbReference type="Pfam" id="PF01551"/>
    </source>
</evidence>
<dbReference type="InterPro" id="IPR050570">
    <property type="entry name" value="Cell_wall_metabolism_enzyme"/>
</dbReference>
<feature type="domain" description="M23ase beta-sheet core" evidence="2">
    <location>
        <begin position="49"/>
        <end position="115"/>
    </location>
</feature>
<dbReference type="STRING" id="688269.Theth_0624"/>
<dbReference type="SUPFAM" id="SSF51261">
    <property type="entry name" value="Duplicated hybrid motif"/>
    <property type="match status" value="2"/>
</dbReference>
<evidence type="ECO:0000313" key="3">
    <source>
        <dbReference type="EMBL" id="AEH50711.1"/>
    </source>
</evidence>
<dbReference type="PANTHER" id="PTHR21666:SF289">
    <property type="entry name" value="L-ALA--D-GLU ENDOPEPTIDASE"/>
    <property type="match status" value="1"/>
</dbReference>
<dbReference type="PANTHER" id="PTHR21666">
    <property type="entry name" value="PEPTIDASE-RELATED"/>
    <property type="match status" value="1"/>
</dbReference>
<dbReference type="AlphaFoldDB" id="F7YXR7"/>
<reference evidence="3 4" key="1">
    <citation type="submission" date="2010-11" db="EMBL/GenBank/DDBJ databases">
        <title>The complete genome of Thermotoga thermarum DSM 5069.</title>
        <authorList>
            <consortium name="US DOE Joint Genome Institute (JGI-PGF)"/>
            <person name="Lucas S."/>
            <person name="Copeland A."/>
            <person name="Lapidus A."/>
            <person name="Bruce D."/>
            <person name="Goodwin L."/>
            <person name="Pitluck S."/>
            <person name="Kyrpides N."/>
            <person name="Mavromatis K."/>
            <person name="Ivanova N."/>
            <person name="Zeytun A."/>
            <person name="Brettin T."/>
            <person name="Detter J.C."/>
            <person name="Tapia R."/>
            <person name="Han C."/>
            <person name="Land M."/>
            <person name="Hauser L."/>
            <person name="Markowitz V."/>
            <person name="Cheng J.-F."/>
            <person name="Hugenholtz P."/>
            <person name="Woyke T."/>
            <person name="Wu D."/>
            <person name="Spring S."/>
            <person name="Schroeder M."/>
            <person name="Brambilla E."/>
            <person name="Klenk H.-P."/>
            <person name="Eisen J.A."/>
        </authorList>
    </citation>
    <scope>NUCLEOTIDE SEQUENCE [LARGE SCALE GENOMIC DNA]</scope>
    <source>
        <strain evidence="3 4">DSM 5069</strain>
    </source>
</reference>
<evidence type="ECO:0000256" key="1">
    <source>
        <dbReference type="ARBA" id="ARBA00022729"/>
    </source>
</evidence>
<dbReference type="HOGENOM" id="CLU_860340_0_0_0"/>
<dbReference type="Proteomes" id="UP000006804">
    <property type="component" value="Chromosome"/>
</dbReference>
<dbReference type="InterPro" id="IPR011055">
    <property type="entry name" value="Dup_hybrid_motif"/>
</dbReference>
<keyword evidence="1" id="KW-0732">Signal</keyword>
<evidence type="ECO:0000313" key="4">
    <source>
        <dbReference type="Proteomes" id="UP000006804"/>
    </source>
</evidence>